<reference evidence="1 2" key="1">
    <citation type="submission" date="2024-01" db="EMBL/GenBank/DDBJ databases">
        <title>Comparative genomics of Cryptococcus and Kwoniella reveals pathogenesis evolution and contrasting modes of karyotype evolution via chromosome fusion or intercentromeric recombination.</title>
        <authorList>
            <person name="Coelho M.A."/>
            <person name="David-Palma M."/>
            <person name="Shea T."/>
            <person name="Bowers K."/>
            <person name="McGinley-Smith S."/>
            <person name="Mohammad A.W."/>
            <person name="Gnirke A."/>
            <person name="Yurkov A.M."/>
            <person name="Nowrousian M."/>
            <person name="Sun S."/>
            <person name="Cuomo C.A."/>
            <person name="Heitman J."/>
        </authorList>
    </citation>
    <scope>NUCLEOTIDE SEQUENCE [LARGE SCALE GENOMIC DNA]</scope>
    <source>
        <strain evidence="1">CBS 11374</strain>
    </source>
</reference>
<dbReference type="GeneID" id="87959926"/>
<dbReference type="RefSeq" id="XP_062795536.1">
    <property type="nucleotide sequence ID" value="XM_062939485.1"/>
</dbReference>
<dbReference type="Proteomes" id="UP001329825">
    <property type="component" value="Chromosome 11"/>
</dbReference>
<gene>
    <name evidence="1" type="ORF">IL334_007796</name>
</gene>
<sequence length="554" mass="61284">MPAYTSASGLIKHLRAPNDPPQPDLPSKIDIALAAWNDFSFHVPRKADVLRDWVLESWTRNHKGSPAQAPLQIISSLFKSLGNADEALLAISCQTITLLFPSQQLIHKTEAYAEVWIAQIVAVALPAHCKAYRTHCTLQNRLTQTTSALLFTPTTLSDPLQPILSQPINHYLPFALPALFHSLISIYHTHRYSIFTQASSSKLPHDVFVASKERDAVRNALTQFLAYLETFPPSLELHTARSSLWQSIESWGGYVEREITWGQLLRAEAHRSEQALSSNDPAVIGVILFTLAVLERLDHDQAQLGPNIVRWCLAVSVTIAIPADDQCPATHRDVAGSVLSSLLRFFQLTHSLPAFFRLIVSSLNGLFTADLPDDIVSSLYTLITEGPLVGKHLRQDMIYTLRSVGNARGTTNEIVTLLVLHLEQSRSTASAAMIGVTSRLICYCLQAKSATDAISDLVSLLSTWSPTANPVIEAGRLRIARNVERFLHSSCTPYPNLPIHSLPELCLETLRFIFHRGALEALPIDTIDAVLIHLSNPSSEQWQVVIDQGIVLLE</sequence>
<organism evidence="1 2">
    <name type="scientific">Kwoniella shivajii</name>
    <dbReference type="NCBI Taxonomy" id="564305"/>
    <lineage>
        <taxon>Eukaryota</taxon>
        <taxon>Fungi</taxon>
        <taxon>Dikarya</taxon>
        <taxon>Basidiomycota</taxon>
        <taxon>Agaricomycotina</taxon>
        <taxon>Tremellomycetes</taxon>
        <taxon>Tremellales</taxon>
        <taxon>Cryptococcaceae</taxon>
        <taxon>Kwoniella</taxon>
    </lineage>
</organism>
<protein>
    <recommendedName>
        <fullName evidence="3">Pre-rRNA-processing protein RIX1</fullName>
    </recommendedName>
</protein>
<evidence type="ECO:0000313" key="2">
    <source>
        <dbReference type="Proteomes" id="UP001329825"/>
    </source>
</evidence>
<proteinExistence type="predicted"/>
<keyword evidence="2" id="KW-1185">Reference proteome</keyword>
<dbReference type="EMBL" id="CP141891">
    <property type="protein sequence ID" value="WRT70797.1"/>
    <property type="molecule type" value="Genomic_DNA"/>
</dbReference>
<evidence type="ECO:0000313" key="1">
    <source>
        <dbReference type="EMBL" id="WRT70797.1"/>
    </source>
</evidence>
<name>A0ABZ1DDK5_9TREE</name>
<evidence type="ECO:0008006" key="3">
    <source>
        <dbReference type="Google" id="ProtNLM"/>
    </source>
</evidence>
<accession>A0ABZ1DDK5</accession>